<evidence type="ECO:0000313" key="1">
    <source>
        <dbReference type="EMBL" id="KAF9654164.1"/>
    </source>
</evidence>
<sequence>MNVTTEAKVSPSLASLAISPNLQALLEFDDRLRTSSESHEQPMATPADLVQPNQYPSWGKQEVPTVSLPPPRRKKSVVTGVPMSPKTIFEFQSVASPTNIFPGVGESGGLGEIMFARPEGVLEDEMESKDSANPYLNSPPSSPRYFYPRSDDEEGIDQPSPFYTLEKSRPMRRLKRQRSFSDQSPVERKGGQLVSPRYFTSFGRNVGSRPREKGAFSFFFFFFSFFFSLNPGLSLSSKVSGPRAAVTRPFLLHRHKASLSSAHSHQTGTSYEPASSPEPYISISSTIYSASSIRSLPTSPSPNASPVRGSFIDLGSPPMSPSSDVGSHEYQSAKSTISHNNSPRSSNSHSRSSSPLPKPPIPTTPKPVFNRPHSFRRSMIDDRPKVEDPPTTILSSAERAELVKKTRKLTQLFGQTPGPDLASLSPVVTSPLQQSHLSPDVRKGHRVITSISNPLHPSDKGVWPPPEETLYLNINGRRHSTPLSPTTISTMWGSNEDDSILDHDQRSFRSNKFSRVWLSRKEDSSPIASAIPSPMSFIDLSDDDSAAETPKDITDHQRQAPFSRESTIDDTASLLTLTSTEVHEEEQRRKREKLVKLHRFLGSRVPADLVLGLDFGQSPTLPSPAFPDVEPGDTRKKFRMRRRRSSSFAEYTRPLIAREDRMKSELDMQEKALNVRRAAKMEKVFGVAPPQTLYHTRKSDPPTPQSSGQAPILSVDINMPPTLAPLDPLSFFTMPGFGNKGKKSKRPSTADSSQALISRNESDSSIEVYNSYRESLNSLTEIVDKDDKASLKLIHDILHANDDDDDDRAKRKVDDDDYDSSEPDIPSTSTRMTTIRYERRSSLPSCPSITSLHSEYSITSPPEISTFEQKRRRAAKLTNFFGVNHRDIMSDILESIESGVAEERGRGTLNQAQADVRPTPPFFSFFPLRWNVD</sequence>
<reference evidence="1" key="1">
    <citation type="submission" date="2019-10" db="EMBL/GenBank/DDBJ databases">
        <authorList>
            <consortium name="DOE Joint Genome Institute"/>
            <person name="Kuo A."/>
            <person name="Miyauchi S."/>
            <person name="Kiss E."/>
            <person name="Drula E."/>
            <person name="Kohler A."/>
            <person name="Sanchez-Garcia M."/>
            <person name="Andreopoulos B."/>
            <person name="Barry K.W."/>
            <person name="Bonito G."/>
            <person name="Buee M."/>
            <person name="Carver A."/>
            <person name="Chen C."/>
            <person name="Cichocki N."/>
            <person name="Clum A."/>
            <person name="Culley D."/>
            <person name="Crous P.W."/>
            <person name="Fauchery L."/>
            <person name="Girlanda M."/>
            <person name="Hayes R."/>
            <person name="Keri Z."/>
            <person name="Labutti K."/>
            <person name="Lipzen A."/>
            <person name="Lombard V."/>
            <person name="Magnuson J."/>
            <person name="Maillard F."/>
            <person name="Morin E."/>
            <person name="Murat C."/>
            <person name="Nolan M."/>
            <person name="Ohm R."/>
            <person name="Pangilinan J."/>
            <person name="Pereira M."/>
            <person name="Perotto S."/>
            <person name="Peter M."/>
            <person name="Riley R."/>
            <person name="Sitrit Y."/>
            <person name="Stielow B."/>
            <person name="Szollosi G."/>
            <person name="Zifcakova L."/>
            <person name="Stursova M."/>
            <person name="Spatafora J.W."/>
            <person name="Tedersoo L."/>
            <person name="Vaario L.-M."/>
            <person name="Yamada A."/>
            <person name="Yan M."/>
            <person name="Wang P."/>
            <person name="Xu J."/>
            <person name="Bruns T."/>
            <person name="Baldrian P."/>
            <person name="Vilgalys R."/>
            <person name="Henrissat B."/>
            <person name="Grigoriev I.V."/>
            <person name="Hibbett D."/>
            <person name="Nagy L.G."/>
            <person name="Martin F.M."/>
        </authorList>
    </citation>
    <scope>NUCLEOTIDE SEQUENCE</scope>
    <source>
        <strain evidence="1">P2</strain>
    </source>
</reference>
<dbReference type="EMBL" id="MU117961">
    <property type="protein sequence ID" value="KAF9654164.1"/>
    <property type="molecule type" value="Genomic_DNA"/>
</dbReference>
<organism evidence="1 2">
    <name type="scientific">Thelephora ganbajun</name>
    <name type="common">Ganba fungus</name>
    <dbReference type="NCBI Taxonomy" id="370292"/>
    <lineage>
        <taxon>Eukaryota</taxon>
        <taxon>Fungi</taxon>
        <taxon>Dikarya</taxon>
        <taxon>Basidiomycota</taxon>
        <taxon>Agaricomycotina</taxon>
        <taxon>Agaricomycetes</taxon>
        <taxon>Thelephorales</taxon>
        <taxon>Thelephoraceae</taxon>
        <taxon>Thelephora</taxon>
    </lineage>
</organism>
<keyword evidence="2" id="KW-1185">Reference proteome</keyword>
<evidence type="ECO:0000313" key="2">
    <source>
        <dbReference type="Proteomes" id="UP000886501"/>
    </source>
</evidence>
<proteinExistence type="predicted"/>
<gene>
    <name evidence="1" type="ORF">BDM02DRAFT_241</name>
</gene>
<protein>
    <submittedName>
        <fullName evidence="1">Uncharacterized protein</fullName>
    </submittedName>
</protein>
<accession>A0ACB6ZX85</accession>
<reference evidence="1" key="2">
    <citation type="journal article" date="2020" name="Nat. Commun.">
        <title>Large-scale genome sequencing of mycorrhizal fungi provides insights into the early evolution of symbiotic traits.</title>
        <authorList>
            <person name="Miyauchi S."/>
            <person name="Kiss E."/>
            <person name="Kuo A."/>
            <person name="Drula E."/>
            <person name="Kohler A."/>
            <person name="Sanchez-Garcia M."/>
            <person name="Morin E."/>
            <person name="Andreopoulos B."/>
            <person name="Barry K.W."/>
            <person name="Bonito G."/>
            <person name="Buee M."/>
            <person name="Carver A."/>
            <person name="Chen C."/>
            <person name="Cichocki N."/>
            <person name="Clum A."/>
            <person name="Culley D."/>
            <person name="Crous P.W."/>
            <person name="Fauchery L."/>
            <person name="Girlanda M."/>
            <person name="Hayes R.D."/>
            <person name="Keri Z."/>
            <person name="LaButti K."/>
            <person name="Lipzen A."/>
            <person name="Lombard V."/>
            <person name="Magnuson J."/>
            <person name="Maillard F."/>
            <person name="Murat C."/>
            <person name="Nolan M."/>
            <person name="Ohm R.A."/>
            <person name="Pangilinan J."/>
            <person name="Pereira M.F."/>
            <person name="Perotto S."/>
            <person name="Peter M."/>
            <person name="Pfister S."/>
            <person name="Riley R."/>
            <person name="Sitrit Y."/>
            <person name="Stielow J.B."/>
            <person name="Szollosi G."/>
            <person name="Zifcakova L."/>
            <person name="Stursova M."/>
            <person name="Spatafora J.W."/>
            <person name="Tedersoo L."/>
            <person name="Vaario L.M."/>
            <person name="Yamada A."/>
            <person name="Yan M."/>
            <person name="Wang P."/>
            <person name="Xu J."/>
            <person name="Bruns T."/>
            <person name="Baldrian P."/>
            <person name="Vilgalys R."/>
            <person name="Dunand C."/>
            <person name="Henrissat B."/>
            <person name="Grigoriev I.V."/>
            <person name="Hibbett D."/>
            <person name="Nagy L.G."/>
            <person name="Martin F.M."/>
        </authorList>
    </citation>
    <scope>NUCLEOTIDE SEQUENCE</scope>
    <source>
        <strain evidence="1">P2</strain>
    </source>
</reference>
<comment type="caution">
    <text evidence="1">The sequence shown here is derived from an EMBL/GenBank/DDBJ whole genome shotgun (WGS) entry which is preliminary data.</text>
</comment>
<dbReference type="Proteomes" id="UP000886501">
    <property type="component" value="Unassembled WGS sequence"/>
</dbReference>
<name>A0ACB6ZX85_THEGA</name>